<organism evidence="7 8">
    <name type="scientific">Drosophila gunungcola</name>
    <name type="common">fruit fly</name>
    <dbReference type="NCBI Taxonomy" id="103775"/>
    <lineage>
        <taxon>Eukaryota</taxon>
        <taxon>Metazoa</taxon>
        <taxon>Ecdysozoa</taxon>
        <taxon>Arthropoda</taxon>
        <taxon>Hexapoda</taxon>
        <taxon>Insecta</taxon>
        <taxon>Pterygota</taxon>
        <taxon>Neoptera</taxon>
        <taxon>Endopterygota</taxon>
        <taxon>Diptera</taxon>
        <taxon>Brachycera</taxon>
        <taxon>Muscomorpha</taxon>
        <taxon>Ephydroidea</taxon>
        <taxon>Drosophilidae</taxon>
        <taxon>Drosophila</taxon>
        <taxon>Sophophora</taxon>
    </lineage>
</organism>
<keyword evidence="4" id="KW-0862">Zinc</keyword>
<dbReference type="PANTHER" id="PTHR24409:SF295">
    <property type="entry name" value="AZ2-RELATED"/>
    <property type="match status" value="1"/>
</dbReference>
<dbReference type="GO" id="GO:0008270">
    <property type="term" value="F:zinc ion binding"/>
    <property type="evidence" value="ECO:0007669"/>
    <property type="project" value="UniProtKB-KW"/>
</dbReference>
<dbReference type="GO" id="GO:0000981">
    <property type="term" value="F:DNA-binding transcription factor activity, RNA polymerase II-specific"/>
    <property type="evidence" value="ECO:0007669"/>
    <property type="project" value="TreeGrafter"/>
</dbReference>
<protein>
    <recommendedName>
        <fullName evidence="6">C2H2-type domain-containing protein</fullName>
    </recommendedName>
</protein>
<dbReference type="PROSITE" id="PS50157">
    <property type="entry name" value="ZINC_FINGER_C2H2_2"/>
    <property type="match status" value="2"/>
</dbReference>
<comment type="caution">
    <text evidence="7">The sequence shown here is derived from an EMBL/GenBank/DDBJ whole genome shotgun (WGS) entry which is preliminary data.</text>
</comment>
<dbReference type="AlphaFoldDB" id="A0A9Q0BMC2"/>
<evidence type="ECO:0000256" key="4">
    <source>
        <dbReference type="ARBA" id="ARBA00022833"/>
    </source>
</evidence>
<dbReference type="PROSITE" id="PS00028">
    <property type="entry name" value="ZINC_FINGER_C2H2_1"/>
    <property type="match status" value="4"/>
</dbReference>
<reference evidence="7" key="1">
    <citation type="journal article" date="2023" name="Genome Biol. Evol.">
        <title>Long-read-based Genome Assembly of Drosophila gunungcola Reveals Fewer Chemosensory Genes in Flower-breeding Species.</title>
        <authorList>
            <person name="Negi A."/>
            <person name="Liao B.Y."/>
            <person name="Yeh S.D."/>
        </authorList>
    </citation>
    <scope>NUCLEOTIDE SEQUENCE</scope>
    <source>
        <strain evidence="7">Sukarami</strain>
    </source>
</reference>
<evidence type="ECO:0000259" key="6">
    <source>
        <dbReference type="PROSITE" id="PS50157"/>
    </source>
</evidence>
<feature type="domain" description="C2H2-type" evidence="6">
    <location>
        <begin position="145"/>
        <end position="173"/>
    </location>
</feature>
<evidence type="ECO:0000256" key="5">
    <source>
        <dbReference type="PROSITE-ProRule" id="PRU00042"/>
    </source>
</evidence>
<keyword evidence="2" id="KW-0677">Repeat</keyword>
<keyword evidence="1" id="KW-0479">Metal-binding</keyword>
<sequence>MGRNLFNLPLQNIELFQLKSIDSPDIDEILAVHVQLEAPAERNDEEPLEPVETEEAEIFCVGLRQDGLKFAELFKDQFNVVQFMCTCCDHAFDSLTPVREHNYVERLNPVYMCHDCGACFSIAPEIKEHREKEKHCNRVIRDMEYRCLKCGQTFLNIRAVKCHEKNRHSPEKLHCLECDLFFRIRPDFHRHMKDMHLSMPSRVCRYPKCRRKFWSQEEYELHLKFHKNHQKYCSCGSLERHMRIQRHRNKQQTERERINTQKQEAVGDFIIHHLSEES</sequence>
<evidence type="ECO:0000313" key="7">
    <source>
        <dbReference type="EMBL" id="KAI8036724.1"/>
    </source>
</evidence>
<gene>
    <name evidence="7" type="ORF">M5D96_010525</name>
</gene>
<evidence type="ECO:0000256" key="1">
    <source>
        <dbReference type="ARBA" id="ARBA00022723"/>
    </source>
</evidence>
<dbReference type="SMART" id="SM00355">
    <property type="entry name" value="ZnF_C2H2"/>
    <property type="match status" value="4"/>
</dbReference>
<evidence type="ECO:0000313" key="8">
    <source>
        <dbReference type="Proteomes" id="UP001059596"/>
    </source>
</evidence>
<dbReference type="GO" id="GO:0005634">
    <property type="term" value="C:nucleus"/>
    <property type="evidence" value="ECO:0007669"/>
    <property type="project" value="TreeGrafter"/>
</dbReference>
<feature type="domain" description="C2H2-type" evidence="6">
    <location>
        <begin position="111"/>
        <end position="140"/>
    </location>
</feature>
<dbReference type="EMBL" id="JAMKOV010000015">
    <property type="protein sequence ID" value="KAI8036724.1"/>
    <property type="molecule type" value="Genomic_DNA"/>
</dbReference>
<evidence type="ECO:0000256" key="2">
    <source>
        <dbReference type="ARBA" id="ARBA00022737"/>
    </source>
</evidence>
<name>A0A9Q0BMC2_9MUSC</name>
<dbReference type="GO" id="GO:0000977">
    <property type="term" value="F:RNA polymerase II transcription regulatory region sequence-specific DNA binding"/>
    <property type="evidence" value="ECO:0007669"/>
    <property type="project" value="TreeGrafter"/>
</dbReference>
<proteinExistence type="predicted"/>
<dbReference type="InterPro" id="IPR013087">
    <property type="entry name" value="Znf_C2H2_type"/>
</dbReference>
<accession>A0A9Q0BMC2</accession>
<keyword evidence="8" id="KW-1185">Reference proteome</keyword>
<dbReference type="Proteomes" id="UP001059596">
    <property type="component" value="Unassembled WGS sequence"/>
</dbReference>
<dbReference type="PANTHER" id="PTHR24409">
    <property type="entry name" value="ZINC FINGER PROTEIN 142"/>
    <property type="match status" value="1"/>
</dbReference>
<dbReference type="Gene3D" id="3.30.160.60">
    <property type="entry name" value="Classic Zinc Finger"/>
    <property type="match status" value="1"/>
</dbReference>
<keyword evidence="3 5" id="KW-0863">Zinc-finger</keyword>
<evidence type="ECO:0000256" key="3">
    <source>
        <dbReference type="ARBA" id="ARBA00022771"/>
    </source>
</evidence>